<organism evidence="2">
    <name type="scientific">Xenopus tropicalis</name>
    <name type="common">Western clawed frog</name>
    <name type="synonym">Silurana tropicalis</name>
    <dbReference type="NCBI Taxonomy" id="8364"/>
    <lineage>
        <taxon>Eukaryota</taxon>
        <taxon>Metazoa</taxon>
        <taxon>Chordata</taxon>
        <taxon>Craniata</taxon>
        <taxon>Vertebrata</taxon>
        <taxon>Euteleostomi</taxon>
        <taxon>Amphibia</taxon>
        <taxon>Batrachia</taxon>
        <taxon>Anura</taxon>
        <taxon>Pipoidea</taxon>
        <taxon>Pipidae</taxon>
        <taxon>Xenopodinae</taxon>
        <taxon>Xenopus</taxon>
        <taxon>Silurana</taxon>
    </lineage>
</organism>
<accession>A0A803JBE2</accession>
<sequence>TPLHPLWCHVGNVEKPGNCPRPEIFCSHRDWQDGRGSCTTDRDCPGREKCCAPRCRRECKNVDGGKWVQ</sequence>
<name>A0A803JBE2_XENTR</name>
<proteinExistence type="predicted"/>
<evidence type="ECO:0000313" key="2">
    <source>
        <dbReference type="Ensembl" id="ENSXETP00000105165"/>
    </source>
</evidence>
<dbReference type="InterPro" id="IPR008197">
    <property type="entry name" value="WAP_dom"/>
</dbReference>
<dbReference type="PRINTS" id="PR00003">
    <property type="entry name" value="4DISULPHCORE"/>
</dbReference>
<dbReference type="AlphaFoldDB" id="A0A803JBE2"/>
<feature type="domain" description="WAP" evidence="1">
    <location>
        <begin position="12"/>
        <end position="63"/>
    </location>
</feature>
<reference evidence="2" key="1">
    <citation type="journal article" date="2010" name="Science">
        <title>The genome of the Western clawed frog Xenopus tropicalis.</title>
        <authorList>
            <person name="Hellsten U."/>
            <person name="Harland R.M."/>
            <person name="Gilchrist M.J."/>
            <person name="Hendrix D."/>
            <person name="Jurka J."/>
            <person name="Kapitonov V."/>
            <person name="Ovcharenko I."/>
            <person name="Putnam N.H."/>
            <person name="Shu S."/>
            <person name="Taher L."/>
            <person name="Blitz I.L."/>
            <person name="Blumberg B."/>
            <person name="Dichmann D.S."/>
            <person name="Dubchak I."/>
            <person name="Amaya E."/>
            <person name="Detter J.C."/>
            <person name="Fletcher R."/>
            <person name="Gerhard D.S."/>
            <person name="Goodstein D."/>
            <person name="Graves T."/>
            <person name="Grigoriev I.V."/>
            <person name="Grimwood J."/>
            <person name="Kawashima T."/>
            <person name="Lindquist E."/>
            <person name="Lucas S.M."/>
            <person name="Mead P.E."/>
            <person name="Mitros T."/>
            <person name="Ogino H."/>
            <person name="Ohta Y."/>
            <person name="Poliakov A.V."/>
            <person name="Pollet N."/>
            <person name="Robert J."/>
            <person name="Salamov A."/>
            <person name="Sater A.K."/>
            <person name="Schmutz J."/>
            <person name="Terry A."/>
            <person name="Vize P.D."/>
            <person name="Warren W.C."/>
            <person name="Wells D."/>
            <person name="Wills A."/>
            <person name="Wilson R.K."/>
            <person name="Zimmerman L.B."/>
            <person name="Zorn A.M."/>
            <person name="Grainger R."/>
            <person name="Grammer T."/>
            <person name="Khokha M.K."/>
            <person name="Richardson P.M."/>
            <person name="Rokhsar D.S."/>
        </authorList>
    </citation>
    <scope>NUCLEOTIDE SEQUENCE [LARGE SCALE GENOMIC DNA]</scope>
    <source>
        <strain evidence="2">Nigerian</strain>
    </source>
</reference>
<dbReference type="Gene3D" id="4.10.75.10">
    <property type="entry name" value="Elafin-like"/>
    <property type="match status" value="1"/>
</dbReference>
<protein>
    <recommendedName>
        <fullName evidence="1">WAP domain-containing protein</fullName>
    </recommendedName>
</protein>
<dbReference type="GO" id="GO:0030414">
    <property type="term" value="F:peptidase inhibitor activity"/>
    <property type="evidence" value="ECO:0007669"/>
    <property type="project" value="InterPro"/>
</dbReference>
<dbReference type="Ensembl" id="ENSXETT00000115063">
    <property type="protein sequence ID" value="ENSXETP00000105165"/>
    <property type="gene ID" value="ENSXETG00000046079"/>
</dbReference>
<reference evidence="2" key="2">
    <citation type="submission" date="2021-03" db="UniProtKB">
        <authorList>
            <consortium name="Ensembl"/>
        </authorList>
    </citation>
    <scope>IDENTIFICATION</scope>
</reference>
<dbReference type="Pfam" id="PF00095">
    <property type="entry name" value="WAP"/>
    <property type="match status" value="1"/>
</dbReference>
<dbReference type="PROSITE" id="PS51390">
    <property type="entry name" value="WAP"/>
    <property type="match status" value="1"/>
</dbReference>
<dbReference type="InParanoid" id="A0A803JBE2"/>
<dbReference type="InterPro" id="IPR036645">
    <property type="entry name" value="Elafin-like_sf"/>
</dbReference>
<dbReference type="SUPFAM" id="SSF57256">
    <property type="entry name" value="Elafin-like"/>
    <property type="match status" value="1"/>
</dbReference>
<dbReference type="GO" id="GO:0005576">
    <property type="term" value="C:extracellular region"/>
    <property type="evidence" value="ECO:0007669"/>
    <property type="project" value="InterPro"/>
</dbReference>
<dbReference type="SMART" id="SM00217">
    <property type="entry name" value="WAP"/>
    <property type="match status" value="1"/>
</dbReference>
<evidence type="ECO:0000259" key="1">
    <source>
        <dbReference type="PROSITE" id="PS51390"/>
    </source>
</evidence>